<sequence length="492" mass="54974">MSKPEIPRVAFFIDTNVLLHDRECLSKFGYNIVVIPIWALEELDKFKKHQDELGANAREISRQLEKLREHGSLAKGAPTETGGLLFVDYNGTDFNKLPVGLLRNNDNRIILVAKAWQEKLDKLKKGAKQKEPRPKYSEVIIVSKDINLRLKADACGITAQDYLGDKTIERIEMLYSGMETHVLPNRMKFVLNDHTVRQQGLIPAKALADTLRLDDIHANACCQFRVDKTTVNAIYKKATRCFRIERKMGPARKCLVMPSNIEQRFAYELLMDPEISIVTLNGKAGSGKTLMALLAGYEQLEDVYDQLLVYRPCHEIGAPLGFRPGSTEEKFDPFTLPIFDNMKLLLDARVSLCATGQQGGKHVAKGFKELREPKESKNGSYAKVKDLITKGLLDIGPINHIRGRSIARSFIIVDESQNLTPLEVKTIISRAGEGTKVVLTGDVYQIDNPLVDSISNGLSHTVERLKGSELAGHITLLKCERSNLAELAATLL</sequence>
<evidence type="ECO:0000256" key="2">
    <source>
        <dbReference type="ARBA" id="ARBA00022840"/>
    </source>
</evidence>
<dbReference type="SUPFAM" id="SSF88723">
    <property type="entry name" value="PIN domain-like"/>
    <property type="match status" value="1"/>
</dbReference>
<evidence type="ECO:0000256" key="1">
    <source>
        <dbReference type="ARBA" id="ARBA00022741"/>
    </source>
</evidence>
<dbReference type="GO" id="GO:0005524">
    <property type="term" value="F:ATP binding"/>
    <property type="evidence" value="ECO:0007669"/>
    <property type="project" value="UniProtKB-KW"/>
</dbReference>
<dbReference type="InterPro" id="IPR003714">
    <property type="entry name" value="PhoH"/>
</dbReference>
<name>A0A1F8E3Q2_9BACT</name>
<keyword evidence="1" id="KW-0547">Nucleotide-binding</keyword>
<dbReference type="Proteomes" id="UP000179057">
    <property type="component" value="Unassembled WGS sequence"/>
</dbReference>
<dbReference type="InterPro" id="IPR029060">
    <property type="entry name" value="PIN-like_dom_sf"/>
</dbReference>
<dbReference type="GO" id="GO:0005829">
    <property type="term" value="C:cytosol"/>
    <property type="evidence" value="ECO:0007669"/>
    <property type="project" value="TreeGrafter"/>
</dbReference>
<reference evidence="5 6" key="1">
    <citation type="journal article" date="2016" name="Nat. Commun.">
        <title>Thousands of microbial genomes shed light on interconnected biogeochemical processes in an aquifer system.</title>
        <authorList>
            <person name="Anantharaman K."/>
            <person name="Brown C.T."/>
            <person name="Hug L.A."/>
            <person name="Sharon I."/>
            <person name="Castelle C.J."/>
            <person name="Probst A.J."/>
            <person name="Thomas B.C."/>
            <person name="Singh A."/>
            <person name="Wilkins M.J."/>
            <person name="Karaoz U."/>
            <person name="Brodie E.L."/>
            <person name="Williams K.H."/>
            <person name="Hubbard S.S."/>
            <person name="Banfield J.F."/>
        </authorList>
    </citation>
    <scope>NUCLEOTIDE SEQUENCE [LARGE SCALE GENOMIC DNA]</scope>
</reference>
<keyword evidence="2" id="KW-0067">ATP-binding</keyword>
<dbReference type="SMART" id="SM00670">
    <property type="entry name" value="PINc"/>
    <property type="match status" value="1"/>
</dbReference>
<dbReference type="CDD" id="cd09883">
    <property type="entry name" value="PIN_VapC_PhoHL-ATPase"/>
    <property type="match status" value="1"/>
</dbReference>
<dbReference type="InterPro" id="IPR051451">
    <property type="entry name" value="PhoH2-like"/>
</dbReference>
<accession>A0A1F8E3Q2</accession>
<dbReference type="InterPro" id="IPR002716">
    <property type="entry name" value="PIN_dom"/>
</dbReference>
<organism evidence="5 6">
    <name type="scientific">Candidatus Wolfebacteria bacterium RIFOXYD1_FULL_48_65</name>
    <dbReference type="NCBI Taxonomy" id="1802561"/>
    <lineage>
        <taxon>Bacteria</taxon>
        <taxon>Candidatus Wolfeibacteriota</taxon>
    </lineage>
</organism>
<dbReference type="SUPFAM" id="SSF52540">
    <property type="entry name" value="P-loop containing nucleoside triphosphate hydrolases"/>
    <property type="match status" value="1"/>
</dbReference>
<evidence type="ECO:0000313" key="6">
    <source>
        <dbReference type="Proteomes" id="UP000179057"/>
    </source>
</evidence>
<dbReference type="AlphaFoldDB" id="A0A1F8E3Q2"/>
<protein>
    <recommendedName>
        <fullName evidence="4">PIN domain-containing protein</fullName>
    </recommendedName>
</protein>
<dbReference type="EMBL" id="MGIV01000012">
    <property type="protein sequence ID" value="OGM94625.1"/>
    <property type="molecule type" value="Genomic_DNA"/>
</dbReference>
<dbReference type="InterPro" id="IPR027417">
    <property type="entry name" value="P-loop_NTPase"/>
</dbReference>
<gene>
    <name evidence="5" type="ORF">A2610_01445</name>
</gene>
<dbReference type="Pfam" id="PF02562">
    <property type="entry name" value="PhoH"/>
    <property type="match status" value="1"/>
</dbReference>
<comment type="caution">
    <text evidence="5">The sequence shown here is derived from an EMBL/GenBank/DDBJ whole genome shotgun (WGS) entry which is preliminary data.</text>
</comment>
<dbReference type="Pfam" id="PF13638">
    <property type="entry name" value="PIN_4"/>
    <property type="match status" value="1"/>
</dbReference>
<dbReference type="Gene3D" id="3.40.50.300">
    <property type="entry name" value="P-loop containing nucleotide triphosphate hydrolases"/>
    <property type="match status" value="1"/>
</dbReference>
<comment type="similarity">
    <text evidence="3">In the N-terminal section; belongs to the PINc/VapC protein family.</text>
</comment>
<dbReference type="PANTHER" id="PTHR30473:SF2">
    <property type="entry name" value="PIN DOMAIN-CONTAINING PROTEIN"/>
    <property type="match status" value="1"/>
</dbReference>
<evidence type="ECO:0000256" key="3">
    <source>
        <dbReference type="ARBA" id="ARBA00046345"/>
    </source>
</evidence>
<dbReference type="PANTHER" id="PTHR30473">
    <property type="entry name" value="PROTEIN PHOH"/>
    <property type="match status" value="1"/>
</dbReference>
<evidence type="ECO:0000259" key="4">
    <source>
        <dbReference type="SMART" id="SM00670"/>
    </source>
</evidence>
<feature type="domain" description="PIN" evidence="4">
    <location>
        <begin position="9"/>
        <end position="150"/>
    </location>
</feature>
<proteinExistence type="inferred from homology"/>
<evidence type="ECO:0000313" key="5">
    <source>
        <dbReference type="EMBL" id="OGM94625.1"/>
    </source>
</evidence>
<dbReference type="Gene3D" id="3.40.50.1010">
    <property type="entry name" value="5'-nuclease"/>
    <property type="match status" value="1"/>
</dbReference>